<reference evidence="1" key="1">
    <citation type="journal article" date="2015" name="Nature">
        <title>Complex archaea that bridge the gap between prokaryotes and eukaryotes.</title>
        <authorList>
            <person name="Spang A."/>
            <person name="Saw J.H."/>
            <person name="Jorgensen S.L."/>
            <person name="Zaremba-Niedzwiedzka K."/>
            <person name="Martijn J."/>
            <person name="Lind A.E."/>
            <person name="van Eijk R."/>
            <person name="Schleper C."/>
            <person name="Guy L."/>
            <person name="Ettema T.J."/>
        </authorList>
    </citation>
    <scope>NUCLEOTIDE SEQUENCE</scope>
</reference>
<comment type="caution">
    <text evidence="1">The sequence shown here is derived from an EMBL/GenBank/DDBJ whole genome shotgun (WGS) entry which is preliminary data.</text>
</comment>
<protein>
    <submittedName>
        <fullName evidence="1">Uncharacterized protein</fullName>
    </submittedName>
</protein>
<accession>A0A0F9TYK1</accession>
<sequence length="44" mass="5007">MEADPNFVLAYNIGLDGKDRCHRTGHVDYTLLFRPHTPYGRTTG</sequence>
<dbReference type="EMBL" id="LAZR01000238">
    <property type="protein sequence ID" value="KKN80052.1"/>
    <property type="molecule type" value="Genomic_DNA"/>
</dbReference>
<gene>
    <name evidence="1" type="ORF">LCGC14_0334360</name>
</gene>
<name>A0A0F9TYK1_9ZZZZ</name>
<evidence type="ECO:0000313" key="1">
    <source>
        <dbReference type="EMBL" id="KKN80052.1"/>
    </source>
</evidence>
<proteinExistence type="predicted"/>
<dbReference type="AlphaFoldDB" id="A0A0F9TYK1"/>
<organism evidence="1">
    <name type="scientific">marine sediment metagenome</name>
    <dbReference type="NCBI Taxonomy" id="412755"/>
    <lineage>
        <taxon>unclassified sequences</taxon>
        <taxon>metagenomes</taxon>
        <taxon>ecological metagenomes</taxon>
    </lineage>
</organism>